<feature type="compositionally biased region" description="Polar residues" evidence="6">
    <location>
        <begin position="583"/>
        <end position="592"/>
    </location>
</feature>
<reference evidence="7 8" key="1">
    <citation type="journal article" date="2016" name="Nat. Commun.">
        <title>Extremotolerant tardigrade genome and improved radiotolerance of human cultured cells by tardigrade-unique protein.</title>
        <authorList>
            <person name="Hashimoto T."/>
            <person name="Horikawa D.D."/>
            <person name="Saito Y."/>
            <person name="Kuwahara H."/>
            <person name="Kozuka-Hata H."/>
            <person name="Shin-I T."/>
            <person name="Minakuchi Y."/>
            <person name="Ohishi K."/>
            <person name="Motoyama A."/>
            <person name="Aizu T."/>
            <person name="Enomoto A."/>
            <person name="Kondo K."/>
            <person name="Tanaka S."/>
            <person name="Hara Y."/>
            <person name="Koshikawa S."/>
            <person name="Sagara H."/>
            <person name="Miura T."/>
            <person name="Yokobori S."/>
            <person name="Miyagawa K."/>
            <person name="Suzuki Y."/>
            <person name="Kubo T."/>
            <person name="Oyama M."/>
            <person name="Kohara Y."/>
            <person name="Fujiyama A."/>
            <person name="Arakawa K."/>
            <person name="Katayama T."/>
            <person name="Toyoda A."/>
            <person name="Kunieda T."/>
        </authorList>
    </citation>
    <scope>NUCLEOTIDE SEQUENCE [LARGE SCALE GENOMIC DNA]</scope>
    <source>
        <strain evidence="7 8">YOKOZUNA-1</strain>
    </source>
</reference>
<dbReference type="GO" id="GO:0005829">
    <property type="term" value="C:cytosol"/>
    <property type="evidence" value="ECO:0007669"/>
    <property type="project" value="TreeGrafter"/>
</dbReference>
<comment type="similarity">
    <text evidence="2 5">Belongs to the Rab GDI family.</text>
</comment>
<dbReference type="EMBL" id="BDGG01000020">
    <property type="protein sequence ID" value="GAV09034.1"/>
    <property type="molecule type" value="Genomic_DNA"/>
</dbReference>
<dbReference type="Gene3D" id="1.10.405.10">
    <property type="entry name" value="Guanine Nucleotide Dissociation Inhibitor, domain 1"/>
    <property type="match status" value="1"/>
</dbReference>
<dbReference type="GO" id="GO:0007264">
    <property type="term" value="P:small GTPase-mediated signal transduction"/>
    <property type="evidence" value="ECO:0007669"/>
    <property type="project" value="UniProtKB-UniRule"/>
</dbReference>
<dbReference type="GO" id="GO:0006886">
    <property type="term" value="P:intracellular protein transport"/>
    <property type="evidence" value="ECO:0007669"/>
    <property type="project" value="InterPro"/>
</dbReference>
<accession>A0A1D1WAS2</accession>
<dbReference type="InterPro" id="IPR036188">
    <property type="entry name" value="FAD/NAD-bd_sf"/>
</dbReference>
<keyword evidence="8" id="KW-1185">Reference proteome</keyword>
<dbReference type="Gene3D" id="3.30.519.10">
    <property type="entry name" value="Guanine Nucleotide Dissociation Inhibitor, domain 2"/>
    <property type="match status" value="1"/>
</dbReference>
<dbReference type="GO" id="GO:0016192">
    <property type="term" value="P:vesicle-mediated transport"/>
    <property type="evidence" value="ECO:0007669"/>
    <property type="project" value="TreeGrafter"/>
</dbReference>
<dbReference type="Pfam" id="PF00996">
    <property type="entry name" value="GDI"/>
    <property type="match status" value="2"/>
</dbReference>
<proteinExistence type="inferred from homology"/>
<dbReference type="PIRSF" id="PIRSF016550">
    <property type="entry name" value="Rab_ger_ger_transf_A_euk"/>
    <property type="match status" value="1"/>
</dbReference>
<dbReference type="GO" id="GO:0005968">
    <property type="term" value="C:Rab-protein geranylgeranyltransferase complex"/>
    <property type="evidence" value="ECO:0007669"/>
    <property type="project" value="UniProtKB-UniRule"/>
</dbReference>
<dbReference type="GO" id="GO:0005634">
    <property type="term" value="C:nucleus"/>
    <property type="evidence" value="ECO:0007669"/>
    <property type="project" value="TreeGrafter"/>
</dbReference>
<evidence type="ECO:0000313" key="7">
    <source>
        <dbReference type="EMBL" id="GAV09034.1"/>
    </source>
</evidence>
<evidence type="ECO:0000256" key="5">
    <source>
        <dbReference type="PIRNR" id="PIRNR016550"/>
    </source>
</evidence>
<dbReference type="GO" id="GO:0005096">
    <property type="term" value="F:GTPase activator activity"/>
    <property type="evidence" value="ECO:0007669"/>
    <property type="project" value="UniProtKB-UniRule"/>
</dbReference>
<dbReference type="AlphaFoldDB" id="A0A1D1WAS2"/>
<name>A0A1D1WAS2_RAMVA</name>
<dbReference type="InterPro" id="IPR018203">
    <property type="entry name" value="GDP_dissociation_inhibitor"/>
</dbReference>
<evidence type="ECO:0000256" key="2">
    <source>
        <dbReference type="ARBA" id="ARBA00005593"/>
    </source>
</evidence>
<dbReference type="PANTHER" id="PTHR11787:SF4">
    <property type="entry name" value="CHM, RAB ESCORT PROTEIN 1"/>
    <property type="match status" value="1"/>
</dbReference>
<comment type="subcellular location">
    <subcellularLocation>
        <location evidence="1 5">Cytoplasm</location>
    </subcellularLocation>
</comment>
<dbReference type="Proteomes" id="UP000186922">
    <property type="component" value="Unassembled WGS sequence"/>
</dbReference>
<protein>
    <recommendedName>
        <fullName evidence="5">Rab proteins geranylgeranyltransferase component A</fullName>
    </recommendedName>
</protein>
<dbReference type="PANTHER" id="PTHR11787">
    <property type="entry name" value="RAB GDP-DISSOCIATION INHIBITOR"/>
    <property type="match status" value="1"/>
</dbReference>
<evidence type="ECO:0000256" key="6">
    <source>
        <dbReference type="SAM" id="MobiDB-lite"/>
    </source>
</evidence>
<dbReference type="PRINTS" id="PR00891">
    <property type="entry name" value="RABGDIREP"/>
</dbReference>
<keyword evidence="4 5" id="KW-0963">Cytoplasm</keyword>
<dbReference type="SUPFAM" id="SSF51905">
    <property type="entry name" value="FAD/NAD(P)-binding domain"/>
    <property type="match status" value="1"/>
</dbReference>
<feature type="region of interest" description="Disordered" evidence="6">
    <location>
        <begin position="108"/>
        <end position="161"/>
    </location>
</feature>
<evidence type="ECO:0000313" key="8">
    <source>
        <dbReference type="Proteomes" id="UP000186922"/>
    </source>
</evidence>
<keyword evidence="3 5" id="KW-0343">GTPase activation</keyword>
<feature type="compositionally biased region" description="Low complexity" evidence="6">
    <location>
        <begin position="128"/>
        <end position="140"/>
    </location>
</feature>
<dbReference type="Gene3D" id="3.50.50.60">
    <property type="entry name" value="FAD/NAD(P)-binding domain"/>
    <property type="match status" value="2"/>
</dbReference>
<dbReference type="STRING" id="947166.A0A1D1WAS2"/>
<gene>
    <name evidence="7" type="primary">RvY_18638-1</name>
    <name evidence="7" type="synonym">RvY_18638.1</name>
    <name evidence="7" type="ORF">RvY_18638</name>
</gene>
<dbReference type="GO" id="GO:0005092">
    <property type="term" value="F:GDP-dissociation inhibitor activity"/>
    <property type="evidence" value="ECO:0007669"/>
    <property type="project" value="InterPro"/>
</dbReference>
<sequence length="603" mass="67015">MEELPKEFETVVLGTGLPESIVAAAASRLDKSILQLDQNTFYGRDWAGFRLKELREYLSTLIQNKFDAVGRAVDENLLKDGEVAVPIRPSHCPITNFEEKIYVKDDVSETDIAPQSRQERYRRSRHFSGSSVASSGTSSTQGDESRTPTTPEAPPVPPRKQFSFDDVLAESKKFSLDLAPKLFWSNDKFVDLLTTSNVSRYASFRLVNSVATTVEGRITSVPFSQSAIFQYEGLSPSDKRKLVKFMTMCMDPGKMQEQMQAASQMKLGAYLDKLQLPNTLRKSLVNAVAMCTDQTSVPEALKRIRRFLQACGRYGANTSPFLFPVFGSGEYPQYFARVSAIFGGIQCLSRTVDHAVVSTSSNKVTAVISNHERIACENLVLPTEYVPDEWKSSNHPSKARILSRAILITDHSIFPRVKNDNGEKQACDSGFMRIAREDGDELGVLLVEASHTADICPADYRVVYLWMNAKSSARADLEPYVERLLEPFQHDRDGMPKVLWACYHNYERWTWAETTEQPSAAGDAGRSAAAGKIPANVRVVSGPSGSIDLEDVLEESKAVFEKMYPGLPFLPRIPGPDEIVLDTSDSPSLDQSGNKESENIENV</sequence>
<feature type="compositionally biased region" description="Basic and acidic residues" evidence="6">
    <location>
        <begin position="593"/>
        <end position="603"/>
    </location>
</feature>
<evidence type="ECO:0000256" key="3">
    <source>
        <dbReference type="ARBA" id="ARBA00022468"/>
    </source>
</evidence>
<organism evidence="7 8">
    <name type="scientific">Ramazzottius varieornatus</name>
    <name type="common">Water bear</name>
    <name type="synonym">Tardigrade</name>
    <dbReference type="NCBI Taxonomy" id="947166"/>
    <lineage>
        <taxon>Eukaryota</taxon>
        <taxon>Metazoa</taxon>
        <taxon>Ecdysozoa</taxon>
        <taxon>Tardigrada</taxon>
        <taxon>Eutardigrada</taxon>
        <taxon>Parachela</taxon>
        <taxon>Hypsibioidea</taxon>
        <taxon>Ramazzottiidae</taxon>
        <taxon>Ramazzottius</taxon>
    </lineage>
</organism>
<evidence type="ECO:0000256" key="4">
    <source>
        <dbReference type="ARBA" id="ARBA00022490"/>
    </source>
</evidence>
<comment type="caution">
    <text evidence="7">The sequence shown here is derived from an EMBL/GenBank/DDBJ whole genome shotgun (WGS) entry which is preliminary data.</text>
</comment>
<dbReference type="InterPro" id="IPR001738">
    <property type="entry name" value="Rab_escort"/>
</dbReference>
<feature type="region of interest" description="Disordered" evidence="6">
    <location>
        <begin position="575"/>
        <end position="603"/>
    </location>
</feature>
<dbReference type="PRINTS" id="PR00893">
    <property type="entry name" value="RABESCORT"/>
</dbReference>
<dbReference type="SUPFAM" id="SSF54373">
    <property type="entry name" value="FAD-linked reductases, C-terminal domain"/>
    <property type="match status" value="1"/>
</dbReference>
<evidence type="ECO:0000256" key="1">
    <source>
        <dbReference type="ARBA" id="ARBA00004496"/>
    </source>
</evidence>
<dbReference type="OrthoDB" id="1923006at2759"/>
<comment type="function">
    <text evidence="5">Substrate-binding subunit (component A) of the Rab geranylgeranyltransferase (GGTase) complex. Binds unprenylated Rab proteins and presents the substrate peptide to the catalytic component B. The component A is thought to be regenerated by transferring its prenylated Rab back to the donor membrane.</text>
</comment>